<dbReference type="Proteomes" id="UP001519271">
    <property type="component" value="Unassembled WGS sequence"/>
</dbReference>
<evidence type="ECO:0008006" key="4">
    <source>
        <dbReference type="Google" id="ProtNLM"/>
    </source>
</evidence>
<reference evidence="2 3" key="1">
    <citation type="submission" date="2021-03" db="EMBL/GenBank/DDBJ databases">
        <title>Genomic Encyclopedia of Type Strains, Phase IV (KMG-IV): sequencing the most valuable type-strain genomes for metagenomic binning, comparative biology and taxonomic classification.</title>
        <authorList>
            <person name="Goeker M."/>
        </authorList>
    </citation>
    <scope>NUCLEOTIDE SEQUENCE [LARGE SCALE GENOMIC DNA]</scope>
    <source>
        <strain evidence="2 3">DSM 6139</strain>
    </source>
</reference>
<keyword evidence="1" id="KW-1133">Transmembrane helix</keyword>
<feature type="transmembrane region" description="Helical" evidence="1">
    <location>
        <begin position="12"/>
        <end position="33"/>
    </location>
</feature>
<keyword evidence="3" id="KW-1185">Reference proteome</keyword>
<dbReference type="InterPro" id="IPR024294">
    <property type="entry name" value="DUF3810"/>
</dbReference>
<protein>
    <recommendedName>
        <fullName evidence="4">DUF3810 domain-containing protein</fullName>
    </recommendedName>
</protein>
<name>A0ABS4G3X6_9CLOT</name>
<dbReference type="Pfam" id="PF12725">
    <property type="entry name" value="DUF3810"/>
    <property type="match status" value="1"/>
</dbReference>
<dbReference type="EMBL" id="JAGGKC010000012">
    <property type="protein sequence ID" value="MBP1919234.1"/>
    <property type="molecule type" value="Genomic_DNA"/>
</dbReference>
<accession>A0ABS4G3X6</accession>
<keyword evidence="1" id="KW-0812">Transmembrane</keyword>
<evidence type="ECO:0000313" key="2">
    <source>
        <dbReference type="EMBL" id="MBP1919234.1"/>
    </source>
</evidence>
<comment type="caution">
    <text evidence="2">The sequence shown here is derived from an EMBL/GenBank/DDBJ whole genome shotgun (WGS) entry which is preliminary data.</text>
</comment>
<evidence type="ECO:0000256" key="1">
    <source>
        <dbReference type="SAM" id="Phobius"/>
    </source>
</evidence>
<organism evidence="2 3">
    <name type="scientific">Youngiibacter multivorans</name>
    <dbReference type="NCBI Taxonomy" id="937251"/>
    <lineage>
        <taxon>Bacteria</taxon>
        <taxon>Bacillati</taxon>
        <taxon>Bacillota</taxon>
        <taxon>Clostridia</taxon>
        <taxon>Eubacteriales</taxon>
        <taxon>Clostridiaceae</taxon>
        <taxon>Youngiibacter</taxon>
    </lineage>
</organism>
<evidence type="ECO:0000313" key="3">
    <source>
        <dbReference type="Proteomes" id="UP001519271"/>
    </source>
</evidence>
<keyword evidence="1" id="KW-0472">Membrane</keyword>
<gene>
    <name evidence="2" type="ORF">J2Z34_001722</name>
</gene>
<dbReference type="RefSeq" id="WP_209459441.1">
    <property type="nucleotide sequence ID" value="NZ_JAGGKC010000012.1"/>
</dbReference>
<feature type="transmembrane region" description="Helical" evidence="1">
    <location>
        <begin position="69"/>
        <end position="91"/>
    </location>
</feature>
<proteinExistence type="predicted"/>
<sequence length="365" mass="40426">MRDADQNGNKGLAFGAAAIASALIFMLLARFSAYRPDLLERYYSSSINKSFISLLSRITGLLPISVGEVLFFVLIAVLTYLVLMTLIGIFTRNLPKRLFNTAVFLAIVYTAFVSFWGLNYSRISIREMAGLSDTEYSAKELYDVTVKLAEIASAERLDVDVASNGRMIITGDAESVIERAASGYDDAWIGELRGDYGDAKPILLSGPMLYTGITGIYMPFTGEANVNIAVHDLLLPATVLHEMAHQRGIAYEDEANFAAFMVSRSHPDSDFRYSGVMLALISSMNALARADSDLYGKLISSMSEDILGDIDEYGEFWKQYEGKTEEISEKINDTYLKGNGQVDGVRSYGMMVDLVLQQYYQKGHF</sequence>
<feature type="transmembrane region" description="Helical" evidence="1">
    <location>
        <begin position="98"/>
        <end position="118"/>
    </location>
</feature>